<dbReference type="Proteomes" id="UP001595457">
    <property type="component" value="Unassembled WGS sequence"/>
</dbReference>
<evidence type="ECO:0000313" key="3">
    <source>
        <dbReference type="Proteomes" id="UP001595457"/>
    </source>
</evidence>
<feature type="region of interest" description="Disordered" evidence="1">
    <location>
        <begin position="35"/>
        <end position="61"/>
    </location>
</feature>
<protein>
    <submittedName>
        <fullName evidence="2">DUF5384 family protein</fullName>
    </submittedName>
</protein>
<dbReference type="EMBL" id="JBHRSJ010000029">
    <property type="protein sequence ID" value="MFC2973271.1"/>
    <property type="molecule type" value="Genomic_DNA"/>
</dbReference>
<dbReference type="Pfam" id="PF17358">
    <property type="entry name" value="DUF5384"/>
    <property type="match status" value="1"/>
</dbReference>
<reference evidence="3" key="1">
    <citation type="journal article" date="2019" name="Int. J. Syst. Evol. Microbiol.">
        <title>The Global Catalogue of Microorganisms (GCM) 10K type strain sequencing project: providing services to taxonomists for standard genome sequencing and annotation.</title>
        <authorList>
            <consortium name="The Broad Institute Genomics Platform"/>
            <consortium name="The Broad Institute Genome Sequencing Center for Infectious Disease"/>
            <person name="Wu L."/>
            <person name="Ma J."/>
        </authorList>
    </citation>
    <scope>NUCLEOTIDE SEQUENCE [LARGE SCALE GENOMIC DNA]</scope>
    <source>
        <strain evidence="3">KCTC 62195</strain>
    </source>
</reference>
<sequence length="182" mass="20617">MRRIVLASTLALVAGHGIAGPFDQIHSVEMDNKRAEAAAQAERQRQADAARAQQDAREEKLRRERLAAEQKARQVQKARQEEQQRLRLEQAGEEKRLRARDEQYEDTQRELQLEEAKLRLQMLKAKAARSNEYIDAELRESAAHTDVIQSGADATRNVSSGAKSLLEDSGEAEVNRSKKLFE</sequence>
<proteinExistence type="predicted"/>
<evidence type="ECO:0000256" key="1">
    <source>
        <dbReference type="SAM" id="MobiDB-lite"/>
    </source>
</evidence>
<organism evidence="2 3">
    <name type="scientific">Azotobacter bryophylli</name>
    <dbReference type="NCBI Taxonomy" id="1986537"/>
    <lineage>
        <taxon>Bacteria</taxon>
        <taxon>Pseudomonadati</taxon>
        <taxon>Pseudomonadota</taxon>
        <taxon>Gammaproteobacteria</taxon>
        <taxon>Pseudomonadales</taxon>
        <taxon>Pseudomonadaceae</taxon>
        <taxon>Azotobacter</taxon>
    </lineage>
</organism>
<feature type="region of interest" description="Disordered" evidence="1">
    <location>
        <begin position="149"/>
        <end position="182"/>
    </location>
</feature>
<evidence type="ECO:0000313" key="2">
    <source>
        <dbReference type="EMBL" id="MFC2973271.1"/>
    </source>
</evidence>
<comment type="caution">
    <text evidence="2">The sequence shown here is derived from an EMBL/GenBank/DDBJ whole genome shotgun (WGS) entry which is preliminary data.</text>
</comment>
<gene>
    <name evidence="2" type="ORF">ACFOJE_13760</name>
</gene>
<name>A0ABV7AX23_9GAMM</name>
<feature type="compositionally biased region" description="Basic and acidic residues" evidence="1">
    <location>
        <begin position="173"/>
        <end position="182"/>
    </location>
</feature>
<dbReference type="InterPro" id="IPR020231">
    <property type="entry name" value="Uncharacterised_YfgI"/>
</dbReference>
<keyword evidence="3" id="KW-1185">Reference proteome</keyword>
<accession>A0ABV7AX23</accession>
<dbReference type="RefSeq" id="WP_377814952.1">
    <property type="nucleotide sequence ID" value="NZ_JBHRSJ010000029.1"/>
</dbReference>
<feature type="region of interest" description="Disordered" evidence="1">
    <location>
        <begin position="73"/>
        <end position="102"/>
    </location>
</feature>